<dbReference type="PANTHER" id="PTHR37042:SF4">
    <property type="entry name" value="OUTER MEMBRANE PROTEIN RV1973"/>
    <property type="match status" value="1"/>
</dbReference>
<dbReference type="STRING" id="350058.Mvan_4598"/>
<dbReference type="Proteomes" id="UP000009159">
    <property type="component" value="Chromosome"/>
</dbReference>
<feature type="compositionally biased region" description="Acidic residues" evidence="3">
    <location>
        <begin position="33"/>
        <end position="78"/>
    </location>
</feature>
<dbReference type="EMBL" id="CP000511">
    <property type="protein sequence ID" value="ABM15373.1"/>
    <property type="molecule type" value="Genomic_DNA"/>
</dbReference>
<dbReference type="GO" id="GO:0016020">
    <property type="term" value="C:membrane"/>
    <property type="evidence" value="ECO:0007669"/>
    <property type="project" value="UniProtKB-SubCell"/>
</dbReference>
<evidence type="ECO:0000256" key="1">
    <source>
        <dbReference type="ARBA" id="ARBA00004370"/>
    </source>
</evidence>
<dbReference type="PANTHER" id="PTHR37042">
    <property type="entry name" value="OUTER MEMBRANE PROTEIN RV1973"/>
    <property type="match status" value="1"/>
</dbReference>
<evidence type="ECO:0000256" key="4">
    <source>
        <dbReference type="SAM" id="Phobius"/>
    </source>
</evidence>
<comment type="subcellular location">
    <subcellularLocation>
        <location evidence="1">Membrane</location>
    </subcellularLocation>
</comment>
<feature type="transmembrane region" description="Helical" evidence="4">
    <location>
        <begin position="90"/>
        <end position="111"/>
    </location>
</feature>
<keyword evidence="4" id="KW-0812">Transmembrane</keyword>
<dbReference type="HOGENOM" id="CLU_072301_0_1_11"/>
<dbReference type="eggNOG" id="ENOG503303V">
    <property type="taxonomic scope" value="Bacteria"/>
</dbReference>
<dbReference type="KEGG" id="mva:Mvan_4598"/>
<gene>
    <name evidence="5" type="ordered locus">Mvan_4598</name>
</gene>
<proteinExistence type="predicted"/>
<reference evidence="5" key="1">
    <citation type="submission" date="2006-12" db="EMBL/GenBank/DDBJ databases">
        <title>Complete sequence of Mycobacterium vanbaalenii PYR-1.</title>
        <authorList>
            <consortium name="US DOE Joint Genome Institute"/>
            <person name="Copeland A."/>
            <person name="Lucas S."/>
            <person name="Lapidus A."/>
            <person name="Barry K."/>
            <person name="Detter J.C."/>
            <person name="Glavina del Rio T."/>
            <person name="Hammon N."/>
            <person name="Israni S."/>
            <person name="Dalin E."/>
            <person name="Tice H."/>
            <person name="Pitluck S."/>
            <person name="Singan V."/>
            <person name="Schmutz J."/>
            <person name="Larimer F."/>
            <person name="Land M."/>
            <person name="Hauser L."/>
            <person name="Kyrpides N."/>
            <person name="Anderson I.J."/>
            <person name="Miller C."/>
            <person name="Richardson P."/>
        </authorList>
    </citation>
    <scope>NUCLEOTIDE SEQUENCE [LARGE SCALE GENOMIC DNA]</scope>
    <source>
        <strain evidence="5">PYR-1</strain>
    </source>
</reference>
<evidence type="ECO:0000313" key="5">
    <source>
        <dbReference type="EMBL" id="ABM15373.1"/>
    </source>
</evidence>
<dbReference type="RefSeq" id="WP_011781750.1">
    <property type="nucleotide sequence ID" value="NC_008726.1"/>
</dbReference>
<feature type="region of interest" description="Disordered" evidence="3">
    <location>
        <begin position="1"/>
        <end position="84"/>
    </location>
</feature>
<keyword evidence="6" id="KW-1185">Reference proteome</keyword>
<sequence>MADEKRPAEESTTEVDAPAGSPDATPAPVADPAEMESDTAEDSEVIEEYDLEAEDSEADEAEASEADEAEASEADEAEAAPRSPMSHVKVALIAGLVGVLALAGLTAWMGYRTYEANRDEHRRELFLQVGRQGALNLTTIDWQNAEADVQRILDSATGTFYDDFQQRAQPFVEVVKQAQSKSVGTVAEAGLESAGANEAQVLVAVTVKTSNAGAPEQEPRAWRMRISVEKIGDDAKVSNVEFVP</sequence>
<feature type="compositionally biased region" description="Low complexity" evidence="3">
    <location>
        <begin position="22"/>
        <end position="32"/>
    </location>
</feature>
<protein>
    <recommendedName>
        <fullName evidence="7">Mce protein</fullName>
    </recommendedName>
</protein>
<evidence type="ECO:0008006" key="7">
    <source>
        <dbReference type="Google" id="ProtNLM"/>
    </source>
</evidence>
<organism evidence="5 6">
    <name type="scientific">Mycolicibacterium vanbaalenii (strain DSM 7251 / JCM 13017 / BCRC 16820 / KCTC 9966 / NRRL B-24157 / PYR-1)</name>
    <name type="common">Mycobacterium vanbaalenii</name>
    <dbReference type="NCBI Taxonomy" id="350058"/>
    <lineage>
        <taxon>Bacteria</taxon>
        <taxon>Bacillati</taxon>
        <taxon>Actinomycetota</taxon>
        <taxon>Actinomycetes</taxon>
        <taxon>Mycobacteriales</taxon>
        <taxon>Mycobacteriaceae</taxon>
        <taxon>Mycolicibacterium</taxon>
    </lineage>
</organism>
<evidence type="ECO:0000313" key="6">
    <source>
        <dbReference type="Proteomes" id="UP000009159"/>
    </source>
</evidence>
<evidence type="ECO:0000256" key="2">
    <source>
        <dbReference type="ARBA" id="ARBA00023136"/>
    </source>
</evidence>
<name>A1TDX3_MYCVP</name>
<keyword evidence="2 4" id="KW-0472">Membrane</keyword>
<accession>A1TDX3</accession>
<evidence type="ECO:0000256" key="3">
    <source>
        <dbReference type="SAM" id="MobiDB-lite"/>
    </source>
</evidence>
<dbReference type="AlphaFoldDB" id="A1TDX3"/>
<keyword evidence="4" id="KW-1133">Transmembrane helix</keyword>